<name>A0A4P2VWN4_FLUSA</name>
<keyword evidence="6 8" id="KW-0012">Acyltransferase</keyword>
<keyword evidence="7" id="KW-0812">Transmembrane</keyword>
<dbReference type="PANTHER" id="PTHR30606">
    <property type="entry name" value="LIPID A BIOSYNTHESIS LAUROYL ACYLTRANSFERASE"/>
    <property type="match status" value="1"/>
</dbReference>
<keyword evidence="2" id="KW-1003">Cell membrane</keyword>
<reference evidence="8 9" key="1">
    <citation type="submission" date="2018-12" db="EMBL/GenBank/DDBJ databases">
        <title>Rubrispira sanarue gen. nov., sp., nov., a member of the order Silvanigrellales, isolated from a brackish lake in Hamamatsu Japan.</title>
        <authorList>
            <person name="Maejima Y."/>
            <person name="Iino T."/>
            <person name="Muraguchi Y."/>
            <person name="Fukuda K."/>
            <person name="Nojiri H."/>
            <person name="Ohkuma M."/>
            <person name="Moriuchi R."/>
            <person name="Dohra H."/>
            <person name="Kimbara K."/>
            <person name="Shintani M."/>
        </authorList>
    </citation>
    <scope>NUCLEOTIDE SEQUENCE [LARGE SCALE GENOMIC DNA]</scope>
    <source>
        <strain evidence="8 9">RF1110005</strain>
    </source>
</reference>
<keyword evidence="4 8" id="KW-0808">Transferase</keyword>
<dbReference type="GO" id="GO:0005886">
    <property type="term" value="C:plasma membrane"/>
    <property type="evidence" value="ECO:0007669"/>
    <property type="project" value="UniProtKB-SubCell"/>
</dbReference>
<feature type="transmembrane region" description="Helical" evidence="7">
    <location>
        <begin position="12"/>
        <end position="37"/>
    </location>
</feature>
<evidence type="ECO:0000313" key="9">
    <source>
        <dbReference type="Proteomes" id="UP000291236"/>
    </source>
</evidence>
<dbReference type="EMBL" id="AP019368">
    <property type="protein sequence ID" value="BBH53372.1"/>
    <property type="molecule type" value="Genomic_DNA"/>
</dbReference>
<dbReference type="RefSeq" id="WP_172603863.1">
    <property type="nucleotide sequence ID" value="NZ_AP019368.1"/>
</dbReference>
<dbReference type="KEGG" id="sbf:JCM31447_18150"/>
<dbReference type="PANTHER" id="PTHR30606:SF10">
    <property type="entry name" value="PHOSPHATIDYLINOSITOL MANNOSIDE ACYLTRANSFERASE"/>
    <property type="match status" value="1"/>
</dbReference>
<protein>
    <submittedName>
        <fullName evidence="8">Lipid A biosynthesis lauroyl acyltransferase</fullName>
    </submittedName>
</protein>
<keyword evidence="3" id="KW-0997">Cell inner membrane</keyword>
<keyword evidence="7" id="KW-1133">Transmembrane helix</keyword>
<evidence type="ECO:0000256" key="6">
    <source>
        <dbReference type="ARBA" id="ARBA00023315"/>
    </source>
</evidence>
<evidence type="ECO:0000256" key="1">
    <source>
        <dbReference type="ARBA" id="ARBA00004533"/>
    </source>
</evidence>
<organism evidence="8 9">
    <name type="scientific">Fluviispira sanaruensis</name>
    <dbReference type="NCBI Taxonomy" id="2493639"/>
    <lineage>
        <taxon>Bacteria</taxon>
        <taxon>Pseudomonadati</taxon>
        <taxon>Bdellovibrionota</taxon>
        <taxon>Oligoflexia</taxon>
        <taxon>Silvanigrellales</taxon>
        <taxon>Silvanigrellaceae</taxon>
        <taxon>Fluviispira</taxon>
    </lineage>
</organism>
<evidence type="ECO:0000313" key="8">
    <source>
        <dbReference type="EMBL" id="BBH53372.1"/>
    </source>
</evidence>
<dbReference type="InterPro" id="IPR004960">
    <property type="entry name" value="LipA_acyltrans"/>
</dbReference>
<dbReference type="Proteomes" id="UP000291236">
    <property type="component" value="Chromosome"/>
</dbReference>
<dbReference type="Pfam" id="PF03279">
    <property type="entry name" value="Lip_A_acyltrans"/>
    <property type="match status" value="1"/>
</dbReference>
<proteinExistence type="predicted"/>
<evidence type="ECO:0000256" key="5">
    <source>
        <dbReference type="ARBA" id="ARBA00023136"/>
    </source>
</evidence>
<keyword evidence="9" id="KW-1185">Reference proteome</keyword>
<evidence type="ECO:0000256" key="2">
    <source>
        <dbReference type="ARBA" id="ARBA00022475"/>
    </source>
</evidence>
<evidence type="ECO:0000256" key="4">
    <source>
        <dbReference type="ARBA" id="ARBA00022679"/>
    </source>
</evidence>
<comment type="subcellular location">
    <subcellularLocation>
        <location evidence="1">Cell inner membrane</location>
    </subcellularLocation>
</comment>
<evidence type="ECO:0000256" key="3">
    <source>
        <dbReference type="ARBA" id="ARBA00022519"/>
    </source>
</evidence>
<dbReference type="CDD" id="cd07984">
    <property type="entry name" value="LPLAT_LABLAT-like"/>
    <property type="match status" value="1"/>
</dbReference>
<keyword evidence="5 7" id="KW-0472">Membrane</keyword>
<gene>
    <name evidence="8" type="ORF">JCM31447_18150</name>
</gene>
<dbReference type="GO" id="GO:0016746">
    <property type="term" value="F:acyltransferase activity"/>
    <property type="evidence" value="ECO:0007669"/>
    <property type="project" value="UniProtKB-KW"/>
</dbReference>
<dbReference type="GO" id="GO:0009247">
    <property type="term" value="P:glycolipid biosynthetic process"/>
    <property type="evidence" value="ECO:0007669"/>
    <property type="project" value="UniProtKB-ARBA"/>
</dbReference>
<sequence length="286" mass="33335">MLMIFFLNMLSNFLGFIGYKGILIIAKTLGFIVYDVLRIRRKVILKNLNIAFQNEKSPEELVKIGRASTVNFIRTVLELLAADKLFKKTKVIFQNKEIAEKLYNRNQGIYAMCIHIGSWDFLCHINSRDFATVNVISKQLAKGTMGIWIEKMRASIGYRVIDRKGDVASTTQIFNALDKKEVIGFIVDQKRSRGEMLPLFGKEASTNNSLAKLWLKKNAPIIPVIIKRKSIDTQEIIYFPEFEMIENKDWTRKQIVTENTKRMNIVVEDMIRQNPEEYFWMHNRWG</sequence>
<accession>A0A4P2VWN4</accession>
<dbReference type="AlphaFoldDB" id="A0A4P2VWN4"/>
<evidence type="ECO:0000256" key="7">
    <source>
        <dbReference type="SAM" id="Phobius"/>
    </source>
</evidence>